<dbReference type="Proteomes" id="UP000183952">
    <property type="component" value="Unassembled WGS sequence"/>
</dbReference>
<dbReference type="RefSeq" id="WP_072903047.1">
    <property type="nucleotide sequence ID" value="NZ_FRAD01000007.1"/>
</dbReference>
<dbReference type="EMBL" id="FRAD01000007">
    <property type="protein sequence ID" value="SHJ81824.1"/>
    <property type="molecule type" value="Genomic_DNA"/>
</dbReference>
<gene>
    <name evidence="1" type="ORF">SAMN02745248_01022</name>
</gene>
<sequence>MIDINEPIIPYQGIGGIKLYSTIRELKPLLEDRKVKAQILNNLWIRYEIADSLYLFFNLVNGKLFKITTLNGYKGLLWGKIGVGMKAQDFMKIEPSFNYDDFEEVYESSKGVFIETDAVEDTAIWISVYVKEMDEPNFNEGNW</sequence>
<dbReference type="OrthoDB" id="2051994at2"/>
<protein>
    <submittedName>
        <fullName evidence="1">Uncharacterized protein</fullName>
    </submittedName>
</protein>
<evidence type="ECO:0000313" key="1">
    <source>
        <dbReference type="EMBL" id="SHJ81824.1"/>
    </source>
</evidence>
<dbReference type="STRING" id="1121331.SAMN02745248_01022"/>
<organism evidence="1 2">
    <name type="scientific">Hathewaya proteolytica DSM 3090</name>
    <dbReference type="NCBI Taxonomy" id="1121331"/>
    <lineage>
        <taxon>Bacteria</taxon>
        <taxon>Bacillati</taxon>
        <taxon>Bacillota</taxon>
        <taxon>Clostridia</taxon>
        <taxon>Eubacteriales</taxon>
        <taxon>Clostridiaceae</taxon>
        <taxon>Hathewaya</taxon>
    </lineage>
</organism>
<name>A0A1M6MEF1_9CLOT</name>
<dbReference type="AlphaFoldDB" id="A0A1M6MEF1"/>
<accession>A0A1M6MEF1</accession>
<proteinExistence type="predicted"/>
<evidence type="ECO:0000313" key="2">
    <source>
        <dbReference type="Proteomes" id="UP000183952"/>
    </source>
</evidence>
<keyword evidence="2" id="KW-1185">Reference proteome</keyword>
<reference evidence="1 2" key="1">
    <citation type="submission" date="2016-11" db="EMBL/GenBank/DDBJ databases">
        <authorList>
            <person name="Jaros S."/>
            <person name="Januszkiewicz K."/>
            <person name="Wedrychowicz H."/>
        </authorList>
    </citation>
    <scope>NUCLEOTIDE SEQUENCE [LARGE SCALE GENOMIC DNA]</scope>
    <source>
        <strain evidence="1 2">DSM 3090</strain>
    </source>
</reference>